<reference evidence="2" key="1">
    <citation type="submission" date="2020-05" db="EMBL/GenBank/DDBJ databases">
        <title>WGS assembly of Panicum virgatum.</title>
        <authorList>
            <person name="Lovell J.T."/>
            <person name="Jenkins J."/>
            <person name="Shu S."/>
            <person name="Juenger T.E."/>
            <person name="Schmutz J."/>
        </authorList>
    </citation>
    <scope>NUCLEOTIDE SEQUENCE</scope>
    <source>
        <strain evidence="2">AP13</strain>
    </source>
</reference>
<feature type="region of interest" description="Disordered" evidence="1">
    <location>
        <begin position="238"/>
        <end position="270"/>
    </location>
</feature>
<keyword evidence="3" id="KW-1185">Reference proteome</keyword>
<evidence type="ECO:0000313" key="2">
    <source>
        <dbReference type="EMBL" id="KAG2587513.1"/>
    </source>
</evidence>
<sequence>MDDIVASVLRLPCRQRIRRLRHLLRRQLRAAVRHHRGREACRALTGGRGYLAMSVGGPLGGRIDHHGGRRGGGGGHPITFCADTLEEIHRPPSPPDSCMAPGRILIHSPCLCSTHGWTALVRLGESSRAPSEVTSHCPRHGWTCFAVADEDGPSSAALLTPPAPPRASSPRLPSPTPAGPERRGTMAARTGWPAFYNHNRVTGITTISDPALAAPPLPPAPVTACRNATATARSSVNVDANGLPNRHLGGGRTGTSPPLRRILDQRWAPE</sequence>
<protein>
    <submittedName>
        <fullName evidence="2">Uncharacterized protein</fullName>
    </submittedName>
</protein>
<feature type="compositionally biased region" description="Basic and acidic residues" evidence="1">
    <location>
        <begin position="261"/>
        <end position="270"/>
    </location>
</feature>
<proteinExistence type="predicted"/>
<organism evidence="2 3">
    <name type="scientific">Panicum virgatum</name>
    <name type="common">Blackwell switchgrass</name>
    <dbReference type="NCBI Taxonomy" id="38727"/>
    <lineage>
        <taxon>Eukaryota</taxon>
        <taxon>Viridiplantae</taxon>
        <taxon>Streptophyta</taxon>
        <taxon>Embryophyta</taxon>
        <taxon>Tracheophyta</taxon>
        <taxon>Spermatophyta</taxon>
        <taxon>Magnoliopsida</taxon>
        <taxon>Liliopsida</taxon>
        <taxon>Poales</taxon>
        <taxon>Poaceae</taxon>
        <taxon>PACMAD clade</taxon>
        <taxon>Panicoideae</taxon>
        <taxon>Panicodae</taxon>
        <taxon>Paniceae</taxon>
        <taxon>Panicinae</taxon>
        <taxon>Panicum</taxon>
        <taxon>Panicum sect. Hiantes</taxon>
    </lineage>
</organism>
<accession>A0A8T0RSJ5</accession>
<gene>
    <name evidence="2" type="ORF">PVAP13_5NG152681</name>
</gene>
<evidence type="ECO:0000313" key="3">
    <source>
        <dbReference type="Proteomes" id="UP000823388"/>
    </source>
</evidence>
<evidence type="ECO:0000256" key="1">
    <source>
        <dbReference type="SAM" id="MobiDB-lite"/>
    </source>
</evidence>
<dbReference type="AlphaFoldDB" id="A0A8T0RSJ5"/>
<feature type="compositionally biased region" description="Pro residues" evidence="1">
    <location>
        <begin position="161"/>
        <end position="178"/>
    </location>
</feature>
<feature type="region of interest" description="Disordered" evidence="1">
    <location>
        <begin position="153"/>
        <end position="185"/>
    </location>
</feature>
<name>A0A8T0RSJ5_PANVG</name>
<comment type="caution">
    <text evidence="2">The sequence shown here is derived from an EMBL/GenBank/DDBJ whole genome shotgun (WGS) entry which is preliminary data.</text>
</comment>
<dbReference type="Proteomes" id="UP000823388">
    <property type="component" value="Chromosome 5N"/>
</dbReference>
<dbReference type="EMBL" id="CM029046">
    <property type="protein sequence ID" value="KAG2587513.1"/>
    <property type="molecule type" value="Genomic_DNA"/>
</dbReference>